<dbReference type="SMART" id="SM00487">
    <property type="entry name" value="DEXDc"/>
    <property type="match status" value="1"/>
</dbReference>
<dbReference type="GO" id="GO:0005524">
    <property type="term" value="F:ATP binding"/>
    <property type="evidence" value="ECO:0007669"/>
    <property type="project" value="InterPro"/>
</dbReference>
<dbReference type="SUPFAM" id="SSF52540">
    <property type="entry name" value="P-loop containing nucleoside triphosphate hydrolases"/>
    <property type="match status" value="2"/>
</dbReference>
<dbReference type="Gene3D" id="3.40.50.10810">
    <property type="entry name" value="Tandem AAA-ATPase domain"/>
    <property type="match status" value="1"/>
</dbReference>
<sequence>MDFHPHEYQKIAIQRIIDHTHYGLLLDMGLGKTVSTLIAIEQLMYDQFDIKKVLLIAPKKVAESTWVQEANKWNETSYLKIASVLGPEKDRIKALQSDSDIYVMNRENVQWLYDYYFEQPKRKFPFDMLVIDESSSFKNPQAKRFKALRKMRPFFKRVVILTGTPAPNTLMDVWAQMYLLDGGERLGRTLTEYRTRYFTPDKTNGHIVYSYRLLPGGDKAIFSKMQDICMSLKAKDYLTLPERIENVITVEMDPKEWALYKEMERDHVLSLVDDDDVSALNAASLAGKLLQLANGAIYTDDGETIIVHNEKVERLKELVETNEGKPMLVFYNFKHDLQAIKEAFPNAVELKTDDDVAEWNKGHIQMLLAHPASAGYGLNLQAGGNIIVWYGLTWSLEQYQQANARLHRQGQTQPVIIHHLVTKGTMDEQVMKALERKEVGQDALLEAIKYRKELYKE</sequence>
<evidence type="ECO:0000259" key="1">
    <source>
        <dbReference type="PROSITE" id="PS51192"/>
    </source>
</evidence>
<dbReference type="EMBL" id="BK014801">
    <property type="protein sequence ID" value="DAD76441.1"/>
    <property type="molecule type" value="Genomic_DNA"/>
</dbReference>
<keyword evidence="2" id="KW-0547">Nucleotide-binding</keyword>
<protein>
    <submittedName>
        <fullName evidence="2">Helicase of the snf2 rad54 family</fullName>
    </submittedName>
</protein>
<dbReference type="InterPro" id="IPR000330">
    <property type="entry name" value="SNF2_N"/>
</dbReference>
<feature type="domain" description="Helicase ATP-binding" evidence="1">
    <location>
        <begin position="13"/>
        <end position="183"/>
    </location>
</feature>
<accession>A0A8S5M298</accession>
<dbReference type="InterPro" id="IPR014001">
    <property type="entry name" value="Helicase_ATP-bd"/>
</dbReference>
<dbReference type="Pfam" id="PF00271">
    <property type="entry name" value="Helicase_C"/>
    <property type="match status" value="1"/>
</dbReference>
<dbReference type="Gene3D" id="3.40.50.300">
    <property type="entry name" value="P-loop containing nucleotide triphosphate hydrolases"/>
    <property type="match status" value="1"/>
</dbReference>
<keyword evidence="2" id="KW-0378">Hydrolase</keyword>
<dbReference type="InterPro" id="IPR001650">
    <property type="entry name" value="Helicase_C-like"/>
</dbReference>
<evidence type="ECO:0000313" key="2">
    <source>
        <dbReference type="EMBL" id="DAD76441.1"/>
    </source>
</evidence>
<organism evidence="2">
    <name type="scientific">Caudovirales sp. ctMVT27</name>
    <dbReference type="NCBI Taxonomy" id="2826771"/>
    <lineage>
        <taxon>Viruses</taxon>
        <taxon>Duplodnaviria</taxon>
        <taxon>Heunggongvirae</taxon>
        <taxon>Uroviricota</taxon>
        <taxon>Caudoviricetes</taxon>
    </lineage>
</organism>
<reference evidence="2" key="1">
    <citation type="journal article" date="2021" name="Proc. Natl. Acad. Sci. U.S.A.">
        <title>A Catalog of Tens of Thousands of Viruses from Human Metagenomes Reveals Hidden Associations with Chronic Diseases.</title>
        <authorList>
            <person name="Tisza M.J."/>
            <person name="Buck C.B."/>
        </authorList>
    </citation>
    <scope>NUCLEOTIDE SEQUENCE</scope>
    <source>
        <strain evidence="2">CtMVT27</strain>
    </source>
</reference>
<dbReference type="InterPro" id="IPR038718">
    <property type="entry name" value="SNF2-like_sf"/>
</dbReference>
<dbReference type="InterPro" id="IPR027417">
    <property type="entry name" value="P-loop_NTPase"/>
</dbReference>
<dbReference type="Pfam" id="PF00176">
    <property type="entry name" value="SNF2-rel_dom"/>
    <property type="match status" value="1"/>
</dbReference>
<name>A0A8S5M298_9CAUD</name>
<keyword evidence="2" id="KW-0067">ATP-binding</keyword>
<proteinExistence type="predicted"/>
<dbReference type="PROSITE" id="PS51192">
    <property type="entry name" value="HELICASE_ATP_BIND_1"/>
    <property type="match status" value="1"/>
</dbReference>
<keyword evidence="2" id="KW-0347">Helicase</keyword>
<dbReference type="PANTHER" id="PTHR10799">
    <property type="entry name" value="SNF2/RAD54 HELICASE FAMILY"/>
    <property type="match status" value="1"/>
</dbReference>
<dbReference type="GO" id="GO:0004386">
    <property type="term" value="F:helicase activity"/>
    <property type="evidence" value="ECO:0007669"/>
    <property type="project" value="UniProtKB-KW"/>
</dbReference>